<evidence type="ECO:0000256" key="4">
    <source>
        <dbReference type="ARBA" id="ARBA00030273"/>
    </source>
</evidence>
<dbReference type="PANTHER" id="PTHR42799">
    <property type="entry name" value="MITOCHONDRIAL PEPTIDE METHIONINE SULFOXIDE REDUCTASE"/>
    <property type="match status" value="1"/>
</dbReference>
<name>F6HBN5_VITVI</name>
<dbReference type="InterPro" id="IPR036509">
    <property type="entry name" value="Met_Sox_Rdtase_MsrA_sf"/>
</dbReference>
<keyword evidence="8" id="KW-1185">Reference proteome</keyword>
<dbReference type="Gene3D" id="3.30.1060.10">
    <property type="entry name" value="Peptide methionine sulphoxide reductase MsrA"/>
    <property type="match status" value="1"/>
</dbReference>
<dbReference type="EMBL" id="FN595512">
    <property type="protein sequence ID" value="CCB49617.1"/>
    <property type="molecule type" value="Genomic_DNA"/>
</dbReference>
<evidence type="ECO:0000313" key="7">
    <source>
        <dbReference type="EMBL" id="CCB49617.1"/>
    </source>
</evidence>
<dbReference type="SUPFAM" id="SSF55068">
    <property type="entry name" value="Peptide methionine sulfoxide reductase"/>
    <property type="match status" value="1"/>
</dbReference>
<dbReference type="PaxDb" id="29760-VIT_03s0088g00730.t01"/>
<comment type="similarity">
    <text evidence="1">Belongs to the MsrA Met sulfoxide reductase family.</text>
</comment>
<dbReference type="HOGENOM" id="CLU_199296_0_0_1"/>
<dbReference type="STRING" id="29760.F6HBN5"/>
<keyword evidence="3" id="KW-0560">Oxidoreductase</keyword>
<evidence type="ECO:0000259" key="6">
    <source>
        <dbReference type="Pfam" id="PF01625"/>
    </source>
</evidence>
<evidence type="ECO:0000313" key="8">
    <source>
        <dbReference type="Proteomes" id="UP000009183"/>
    </source>
</evidence>
<dbReference type="InParanoid" id="F6HBN5"/>
<feature type="domain" description="Peptide methionine sulphoxide reductase MsrA" evidence="6">
    <location>
        <begin position="7"/>
        <end position="45"/>
    </location>
</feature>
<dbReference type="InterPro" id="IPR002569">
    <property type="entry name" value="Met_Sox_Rdtase_MsrA_dom"/>
</dbReference>
<dbReference type="PANTHER" id="PTHR42799:SF18">
    <property type="entry name" value="PEPTIDE-METHIONINE (S)-S-OXIDE REDUCTASE"/>
    <property type="match status" value="1"/>
</dbReference>
<evidence type="ECO:0000256" key="3">
    <source>
        <dbReference type="ARBA" id="ARBA00023002"/>
    </source>
</evidence>
<proteinExistence type="inferred from homology"/>
<dbReference type="Proteomes" id="UP000009183">
    <property type="component" value="Chromosome 3"/>
</dbReference>
<accession>F6HBN5</accession>
<dbReference type="AlphaFoldDB" id="F6HBN5"/>
<evidence type="ECO:0000256" key="5">
    <source>
        <dbReference type="ARBA" id="ARBA00030643"/>
    </source>
</evidence>
<dbReference type="EC" id="1.8.4.11" evidence="2"/>
<gene>
    <name evidence="7" type="ordered locus">VIT_03s0088g00730</name>
</gene>
<evidence type="ECO:0000256" key="2">
    <source>
        <dbReference type="ARBA" id="ARBA00012502"/>
    </source>
</evidence>
<protein>
    <recommendedName>
        <fullName evidence="2">peptide-methionine (S)-S-oxide reductase</fullName>
        <ecNumber evidence="2">1.8.4.11</ecNumber>
    </recommendedName>
    <alternativeName>
        <fullName evidence="5">Peptide-methionine (S)-S-oxide reductase</fullName>
    </alternativeName>
    <alternativeName>
        <fullName evidence="4">Protein-methionine-S-oxide reductase</fullName>
    </alternativeName>
</protein>
<evidence type="ECO:0000256" key="1">
    <source>
        <dbReference type="ARBA" id="ARBA00005591"/>
    </source>
</evidence>
<dbReference type="GO" id="GO:0008113">
    <property type="term" value="F:peptide-methionine (S)-S-oxide reductase activity"/>
    <property type="evidence" value="ECO:0007669"/>
    <property type="project" value="UniProtKB-EC"/>
</dbReference>
<dbReference type="InterPro" id="IPR050162">
    <property type="entry name" value="MsrA_MetSO_reductase"/>
</dbReference>
<dbReference type="Pfam" id="PF01625">
    <property type="entry name" value="PMSR"/>
    <property type="match status" value="1"/>
</dbReference>
<dbReference type="OrthoDB" id="77405at2759"/>
<dbReference type="eggNOG" id="KOG1635">
    <property type="taxonomic scope" value="Eukaryota"/>
</dbReference>
<organism evidence="7 8">
    <name type="scientific">Vitis vinifera</name>
    <name type="common">Grape</name>
    <dbReference type="NCBI Taxonomy" id="29760"/>
    <lineage>
        <taxon>Eukaryota</taxon>
        <taxon>Viridiplantae</taxon>
        <taxon>Streptophyta</taxon>
        <taxon>Embryophyta</taxon>
        <taxon>Tracheophyta</taxon>
        <taxon>Spermatophyta</taxon>
        <taxon>Magnoliopsida</taxon>
        <taxon>eudicotyledons</taxon>
        <taxon>Gunneridae</taxon>
        <taxon>Pentapetalae</taxon>
        <taxon>rosids</taxon>
        <taxon>Vitales</taxon>
        <taxon>Vitaceae</taxon>
        <taxon>Viteae</taxon>
        <taxon>Vitis</taxon>
    </lineage>
</organism>
<reference evidence="8" key="1">
    <citation type="journal article" date="2007" name="Nature">
        <title>The grapevine genome sequence suggests ancestral hexaploidization in major angiosperm phyla.</title>
        <authorList>
            <consortium name="The French-Italian Public Consortium for Grapevine Genome Characterization."/>
            <person name="Jaillon O."/>
            <person name="Aury J.-M."/>
            <person name="Noel B."/>
            <person name="Policriti A."/>
            <person name="Clepet C."/>
            <person name="Casagrande A."/>
            <person name="Choisne N."/>
            <person name="Aubourg S."/>
            <person name="Vitulo N."/>
            <person name="Jubin C."/>
            <person name="Vezzi A."/>
            <person name="Legeai F."/>
            <person name="Hugueney P."/>
            <person name="Dasilva C."/>
            <person name="Horner D."/>
            <person name="Mica E."/>
            <person name="Jublot D."/>
            <person name="Poulain J."/>
            <person name="Bruyere C."/>
            <person name="Billault A."/>
            <person name="Segurens B."/>
            <person name="Gouyvenoux M."/>
            <person name="Ugarte E."/>
            <person name="Cattonaro F."/>
            <person name="Anthouard V."/>
            <person name="Vico V."/>
            <person name="Del Fabbro C."/>
            <person name="Alaux M."/>
            <person name="Di Gaspero G."/>
            <person name="Dumas V."/>
            <person name="Felice N."/>
            <person name="Paillard S."/>
            <person name="Juman I."/>
            <person name="Moroldo M."/>
            <person name="Scalabrin S."/>
            <person name="Canaguier A."/>
            <person name="Le Clainche I."/>
            <person name="Malacrida G."/>
            <person name="Durand E."/>
            <person name="Pesole G."/>
            <person name="Laucou V."/>
            <person name="Chatelet P."/>
            <person name="Merdinoglu D."/>
            <person name="Delledonne M."/>
            <person name="Pezzotti M."/>
            <person name="Lecharny A."/>
            <person name="Scarpelli C."/>
            <person name="Artiguenave F."/>
            <person name="Pe M.E."/>
            <person name="Valle G."/>
            <person name="Morgante M."/>
            <person name="Caboche M."/>
            <person name="Adam-Blondon A.-F."/>
            <person name="Weissenbach J."/>
            <person name="Quetier F."/>
            <person name="Wincker P."/>
        </authorList>
    </citation>
    <scope>NUCLEOTIDE SEQUENCE [LARGE SCALE GENOMIC DNA]</scope>
    <source>
        <strain evidence="8">cv. Pinot noir / PN40024</strain>
    </source>
</reference>
<sequence length="64" mass="7363">MKLLIKKRVTKGPLNDKNIVTEILPAKRFYRTEEYHQQYLENGGGKGLCQFAEKGCTDPIRCYG</sequence>